<accession>A0A4R3YAA6</accession>
<dbReference type="AlphaFoldDB" id="A0A4R3YAA6"/>
<feature type="transmembrane region" description="Helical" evidence="1">
    <location>
        <begin position="31"/>
        <end position="49"/>
    </location>
</feature>
<feature type="transmembrane region" description="Helical" evidence="1">
    <location>
        <begin position="61"/>
        <end position="83"/>
    </location>
</feature>
<proteinExistence type="predicted"/>
<feature type="transmembrane region" description="Helical" evidence="1">
    <location>
        <begin position="155"/>
        <end position="176"/>
    </location>
</feature>
<evidence type="ECO:0000313" key="2">
    <source>
        <dbReference type="EMBL" id="TCV88662.1"/>
    </source>
</evidence>
<feature type="transmembrane region" description="Helical" evidence="1">
    <location>
        <begin position="7"/>
        <end position="25"/>
    </location>
</feature>
<protein>
    <recommendedName>
        <fullName evidence="4">O-antigen ligase-like membrane protein</fullName>
    </recommendedName>
</protein>
<dbReference type="Proteomes" id="UP000294619">
    <property type="component" value="Unassembled WGS sequence"/>
</dbReference>
<feature type="transmembrane region" description="Helical" evidence="1">
    <location>
        <begin position="235"/>
        <end position="255"/>
    </location>
</feature>
<keyword evidence="1" id="KW-0472">Membrane</keyword>
<feature type="transmembrane region" description="Helical" evidence="1">
    <location>
        <begin position="360"/>
        <end position="383"/>
    </location>
</feature>
<keyword evidence="1" id="KW-1133">Transmembrane helix</keyword>
<feature type="transmembrane region" description="Helical" evidence="1">
    <location>
        <begin position="419"/>
        <end position="436"/>
    </location>
</feature>
<comment type="caution">
    <text evidence="2">The sequence shown here is derived from an EMBL/GenBank/DDBJ whole genome shotgun (WGS) entry which is preliminary data.</text>
</comment>
<feature type="transmembrane region" description="Helical" evidence="1">
    <location>
        <begin position="206"/>
        <end position="223"/>
    </location>
</feature>
<organism evidence="2 3">
    <name type="scientific">Testudinibacter aquarius</name>
    <dbReference type="NCBI Taxonomy" id="1524974"/>
    <lineage>
        <taxon>Bacteria</taxon>
        <taxon>Pseudomonadati</taxon>
        <taxon>Pseudomonadota</taxon>
        <taxon>Gammaproteobacteria</taxon>
        <taxon>Pasteurellales</taxon>
        <taxon>Pasteurellaceae</taxon>
        <taxon>Testudinibacter</taxon>
    </lineage>
</organism>
<feature type="transmembrane region" description="Helical" evidence="1">
    <location>
        <begin position="122"/>
        <end position="143"/>
    </location>
</feature>
<feature type="transmembrane region" description="Helical" evidence="1">
    <location>
        <begin position="395"/>
        <end position="413"/>
    </location>
</feature>
<evidence type="ECO:0000256" key="1">
    <source>
        <dbReference type="SAM" id="Phobius"/>
    </source>
</evidence>
<reference evidence="2 3" key="1">
    <citation type="submission" date="2019-03" db="EMBL/GenBank/DDBJ databases">
        <title>Genomic Encyclopedia of Type Strains, Phase IV (KMG-IV): sequencing the most valuable type-strain genomes for metagenomic binning, comparative biology and taxonomic classification.</title>
        <authorList>
            <person name="Goeker M."/>
        </authorList>
    </citation>
    <scope>NUCLEOTIDE SEQUENCE [LARGE SCALE GENOMIC DNA]</scope>
    <source>
        <strain evidence="2 3">DSM 28140</strain>
    </source>
</reference>
<name>A0A4R3YAA6_9PAST</name>
<feature type="transmembrane region" description="Helical" evidence="1">
    <location>
        <begin position="183"/>
        <end position="200"/>
    </location>
</feature>
<dbReference type="RefSeq" id="WP_176551981.1">
    <property type="nucleotide sequence ID" value="NZ_LEKL01000078.1"/>
</dbReference>
<dbReference type="EMBL" id="SMCP01000003">
    <property type="protein sequence ID" value="TCV88662.1"/>
    <property type="molecule type" value="Genomic_DNA"/>
</dbReference>
<feature type="transmembrane region" description="Helical" evidence="1">
    <location>
        <begin position="95"/>
        <end position="115"/>
    </location>
</feature>
<gene>
    <name evidence="2" type="ORF">EDC16_10314</name>
</gene>
<evidence type="ECO:0008006" key="4">
    <source>
        <dbReference type="Google" id="ProtNLM"/>
    </source>
</evidence>
<sequence>MQNLSIYSIVAFIILSMLSTIKLYIGSGAIWLAQILLLFIALISFLYGVKGKLKIINQRLYGFFNHYFIFLFWLLFMLGIAIAALENDGKGAYTLIKYSFFIPILLILLIIPYISSGLLERALYIVLFLSLLPLISFIIFRYLDAMVILGDGRMGWLASWPGVIWKIGAFIWPVAAWRCMQKVSLSNLLLAFSSALIIALDGSRTAIVWMILVWLTLSIIAAYTNKQKIKNNQILVHCCLLLVVSISFAAIQPTLLGWVRGQYDDAIIQLVTPSTNIQDKLDIENEKINNIDNKLTPENTTAVRLVQGDTTTRLEMLSIGWQQAVDNFPFGGGFGSTKANEYGEKVVIHMTYLQILADEGVISLLGYLLFFIYPLYHGIRFVTEKKELFLERFEIMLTPLSILILFLFMGLFHPLSNELSEWGIVLVAISIILNYVPRHK</sequence>
<evidence type="ECO:0000313" key="3">
    <source>
        <dbReference type="Proteomes" id="UP000294619"/>
    </source>
</evidence>
<keyword evidence="1" id="KW-0812">Transmembrane</keyword>